<feature type="region of interest" description="Disordered" evidence="1">
    <location>
        <begin position="1"/>
        <end position="74"/>
    </location>
</feature>
<accession>A0ABQ5HZQ0</accession>
<keyword evidence="3" id="KW-1185">Reference proteome</keyword>
<evidence type="ECO:0000313" key="3">
    <source>
        <dbReference type="Proteomes" id="UP001151760"/>
    </source>
</evidence>
<sequence>MPKAHYSISSSSSGHHLGSSSHYDEDDEDEVPPPPPTQESGSMDITLTLSPITPLDIQFNTPSPSPPLFSHPIP</sequence>
<evidence type="ECO:0000256" key="1">
    <source>
        <dbReference type="SAM" id="MobiDB-lite"/>
    </source>
</evidence>
<comment type="caution">
    <text evidence="2">The sequence shown here is derived from an EMBL/GenBank/DDBJ whole genome shotgun (WGS) entry which is preliminary data.</text>
</comment>
<gene>
    <name evidence="2" type="ORF">Tco_1082196</name>
</gene>
<dbReference type="Proteomes" id="UP001151760">
    <property type="component" value="Unassembled WGS sequence"/>
</dbReference>
<reference evidence="2" key="1">
    <citation type="journal article" date="2022" name="Int. J. Mol. Sci.">
        <title>Draft Genome of Tanacetum Coccineum: Genomic Comparison of Closely Related Tanacetum-Family Plants.</title>
        <authorList>
            <person name="Yamashiro T."/>
            <person name="Shiraishi A."/>
            <person name="Nakayama K."/>
            <person name="Satake H."/>
        </authorList>
    </citation>
    <scope>NUCLEOTIDE SEQUENCE</scope>
</reference>
<dbReference type="EMBL" id="BQNB010020194">
    <property type="protein sequence ID" value="GJT93351.1"/>
    <property type="molecule type" value="Genomic_DNA"/>
</dbReference>
<organism evidence="2 3">
    <name type="scientific">Tanacetum coccineum</name>
    <dbReference type="NCBI Taxonomy" id="301880"/>
    <lineage>
        <taxon>Eukaryota</taxon>
        <taxon>Viridiplantae</taxon>
        <taxon>Streptophyta</taxon>
        <taxon>Embryophyta</taxon>
        <taxon>Tracheophyta</taxon>
        <taxon>Spermatophyta</taxon>
        <taxon>Magnoliopsida</taxon>
        <taxon>eudicotyledons</taxon>
        <taxon>Gunneridae</taxon>
        <taxon>Pentapetalae</taxon>
        <taxon>asterids</taxon>
        <taxon>campanulids</taxon>
        <taxon>Asterales</taxon>
        <taxon>Asteraceae</taxon>
        <taxon>Asteroideae</taxon>
        <taxon>Anthemideae</taxon>
        <taxon>Anthemidinae</taxon>
        <taxon>Tanacetum</taxon>
    </lineage>
</organism>
<feature type="compositionally biased region" description="Polar residues" evidence="1">
    <location>
        <begin position="38"/>
        <end position="51"/>
    </location>
</feature>
<proteinExistence type="predicted"/>
<feature type="compositionally biased region" description="Pro residues" evidence="1">
    <location>
        <begin position="63"/>
        <end position="74"/>
    </location>
</feature>
<protein>
    <submittedName>
        <fullName evidence="2">Uncharacterized protein</fullName>
    </submittedName>
</protein>
<reference evidence="2" key="2">
    <citation type="submission" date="2022-01" db="EMBL/GenBank/DDBJ databases">
        <authorList>
            <person name="Yamashiro T."/>
            <person name="Shiraishi A."/>
            <person name="Satake H."/>
            <person name="Nakayama K."/>
        </authorList>
    </citation>
    <scope>NUCLEOTIDE SEQUENCE</scope>
</reference>
<feature type="compositionally biased region" description="Low complexity" evidence="1">
    <location>
        <begin position="1"/>
        <end position="21"/>
    </location>
</feature>
<name>A0ABQ5HZQ0_9ASTR</name>
<evidence type="ECO:0000313" key="2">
    <source>
        <dbReference type="EMBL" id="GJT93351.1"/>
    </source>
</evidence>